<evidence type="ECO:0000259" key="1">
    <source>
        <dbReference type="PROSITE" id="PS50090"/>
    </source>
</evidence>
<dbReference type="InParanoid" id="A2DY34"/>
<protein>
    <submittedName>
        <fullName evidence="3">Myb-like DNA-binding domain containing protein</fullName>
    </submittedName>
</protein>
<feature type="domain" description="Myb-like" evidence="1">
    <location>
        <begin position="60"/>
        <end position="110"/>
    </location>
</feature>
<dbReference type="VEuPathDB" id="TrichDB:TVAG_460600"/>
<dbReference type="eggNOG" id="KOG0048">
    <property type="taxonomic scope" value="Eukaryota"/>
</dbReference>
<organism evidence="3 4">
    <name type="scientific">Trichomonas vaginalis (strain ATCC PRA-98 / G3)</name>
    <dbReference type="NCBI Taxonomy" id="412133"/>
    <lineage>
        <taxon>Eukaryota</taxon>
        <taxon>Metamonada</taxon>
        <taxon>Parabasalia</taxon>
        <taxon>Trichomonadida</taxon>
        <taxon>Trichomonadidae</taxon>
        <taxon>Trichomonas</taxon>
    </lineage>
</organism>
<dbReference type="Gene3D" id="1.10.10.60">
    <property type="entry name" value="Homeodomain-like"/>
    <property type="match status" value="2"/>
</dbReference>
<dbReference type="CDD" id="cd00167">
    <property type="entry name" value="SANT"/>
    <property type="match status" value="2"/>
</dbReference>
<dbReference type="PANTHER" id="PTHR45614">
    <property type="entry name" value="MYB PROTEIN-RELATED"/>
    <property type="match status" value="1"/>
</dbReference>
<dbReference type="PROSITE" id="PS51294">
    <property type="entry name" value="HTH_MYB"/>
    <property type="match status" value="2"/>
</dbReference>
<dbReference type="EMBL" id="DS113267">
    <property type="protein sequence ID" value="EAY14643.1"/>
    <property type="molecule type" value="Genomic_DNA"/>
</dbReference>
<evidence type="ECO:0000259" key="2">
    <source>
        <dbReference type="PROSITE" id="PS51294"/>
    </source>
</evidence>
<dbReference type="InterPro" id="IPR009057">
    <property type="entry name" value="Homeodomain-like_sf"/>
</dbReference>
<dbReference type="InterPro" id="IPR001005">
    <property type="entry name" value="SANT/Myb"/>
</dbReference>
<dbReference type="OrthoDB" id="2143914at2759"/>
<feature type="domain" description="HTH myb-type" evidence="2">
    <location>
        <begin position="66"/>
        <end position="114"/>
    </location>
</feature>
<dbReference type="VEuPathDB" id="TrichDB:TVAGG3_0657810"/>
<dbReference type="AlphaFoldDB" id="A2DY34"/>
<dbReference type="SMART" id="SM00717">
    <property type="entry name" value="SANT"/>
    <property type="match status" value="2"/>
</dbReference>
<dbReference type="InterPro" id="IPR017930">
    <property type="entry name" value="Myb_dom"/>
</dbReference>
<dbReference type="GO" id="GO:0000981">
    <property type="term" value="F:DNA-binding transcription factor activity, RNA polymerase II-specific"/>
    <property type="evidence" value="ECO:0000318"/>
    <property type="project" value="GO_Central"/>
</dbReference>
<evidence type="ECO:0000313" key="4">
    <source>
        <dbReference type="Proteomes" id="UP000001542"/>
    </source>
</evidence>
<keyword evidence="3" id="KW-0238">DNA-binding</keyword>
<dbReference type="GO" id="GO:0000978">
    <property type="term" value="F:RNA polymerase II cis-regulatory region sequence-specific DNA binding"/>
    <property type="evidence" value="ECO:0000318"/>
    <property type="project" value="GO_Central"/>
</dbReference>
<dbReference type="Pfam" id="PF13921">
    <property type="entry name" value="Myb_DNA-bind_6"/>
    <property type="match status" value="1"/>
</dbReference>
<gene>
    <name evidence="3" type="ORF">TVAG_460600</name>
</gene>
<sequence length="168" mass="19431">MNSNIVTHKKATKAKFTPEEDAKLRKLVSLTHPNDWNQIALQFNNRNSRQVKERWEYYLSPNVNNGPWSPEEDELLISKYNELGTKWKVIAKFFIGRTNTACKNRFLAMQREKLRHNCNSPPVVTKPKPIAPVAMAPSDYFMPPIVDPSEFGSDFDMDPFSSFQEEPL</sequence>
<evidence type="ECO:0000313" key="3">
    <source>
        <dbReference type="EMBL" id="EAY14643.1"/>
    </source>
</evidence>
<reference evidence="3" key="1">
    <citation type="submission" date="2006-10" db="EMBL/GenBank/DDBJ databases">
        <authorList>
            <person name="Amadeo P."/>
            <person name="Zhao Q."/>
            <person name="Wortman J."/>
            <person name="Fraser-Liggett C."/>
            <person name="Carlton J."/>
        </authorList>
    </citation>
    <scope>NUCLEOTIDE SEQUENCE</scope>
    <source>
        <strain evidence="3">G3</strain>
    </source>
</reference>
<dbReference type="PROSITE" id="PS50090">
    <property type="entry name" value="MYB_LIKE"/>
    <property type="match status" value="2"/>
</dbReference>
<dbReference type="PANTHER" id="PTHR45614:SF253">
    <property type="entry name" value="CHROMOSOME UNDETERMINED SCAFFOLD_38, WHOLE GENOME SHOTGUN SEQUENCE"/>
    <property type="match status" value="1"/>
</dbReference>
<keyword evidence="4" id="KW-1185">Reference proteome</keyword>
<dbReference type="GO" id="GO:0005634">
    <property type="term" value="C:nucleus"/>
    <property type="evidence" value="ECO:0000318"/>
    <property type="project" value="GO_Central"/>
</dbReference>
<dbReference type="Proteomes" id="UP000001542">
    <property type="component" value="Unassembled WGS sequence"/>
</dbReference>
<dbReference type="SUPFAM" id="SSF46689">
    <property type="entry name" value="Homeodomain-like"/>
    <property type="match status" value="1"/>
</dbReference>
<accession>A2DY34</accession>
<dbReference type="GO" id="GO:0006355">
    <property type="term" value="P:regulation of DNA-templated transcription"/>
    <property type="evidence" value="ECO:0000318"/>
    <property type="project" value="GO_Central"/>
</dbReference>
<dbReference type="InterPro" id="IPR050560">
    <property type="entry name" value="MYB_TF"/>
</dbReference>
<name>A2DY34_TRIV3</name>
<feature type="domain" description="HTH myb-type" evidence="2">
    <location>
        <begin position="8"/>
        <end position="63"/>
    </location>
</feature>
<reference evidence="3" key="2">
    <citation type="journal article" date="2007" name="Science">
        <title>Draft genome sequence of the sexually transmitted pathogen Trichomonas vaginalis.</title>
        <authorList>
            <person name="Carlton J.M."/>
            <person name="Hirt R.P."/>
            <person name="Silva J.C."/>
            <person name="Delcher A.L."/>
            <person name="Schatz M."/>
            <person name="Zhao Q."/>
            <person name="Wortman J.R."/>
            <person name="Bidwell S.L."/>
            <person name="Alsmark U.C.M."/>
            <person name="Besteiro S."/>
            <person name="Sicheritz-Ponten T."/>
            <person name="Noel C.J."/>
            <person name="Dacks J.B."/>
            <person name="Foster P.G."/>
            <person name="Simillion C."/>
            <person name="Van de Peer Y."/>
            <person name="Miranda-Saavedra D."/>
            <person name="Barton G.J."/>
            <person name="Westrop G.D."/>
            <person name="Mueller S."/>
            <person name="Dessi D."/>
            <person name="Fiori P.L."/>
            <person name="Ren Q."/>
            <person name="Paulsen I."/>
            <person name="Zhang H."/>
            <person name="Bastida-Corcuera F.D."/>
            <person name="Simoes-Barbosa A."/>
            <person name="Brown M.T."/>
            <person name="Hayes R.D."/>
            <person name="Mukherjee M."/>
            <person name="Okumura C.Y."/>
            <person name="Schneider R."/>
            <person name="Smith A.J."/>
            <person name="Vanacova S."/>
            <person name="Villalvazo M."/>
            <person name="Haas B.J."/>
            <person name="Pertea M."/>
            <person name="Feldblyum T.V."/>
            <person name="Utterback T.R."/>
            <person name="Shu C.L."/>
            <person name="Osoegawa K."/>
            <person name="de Jong P.J."/>
            <person name="Hrdy I."/>
            <person name="Horvathova L."/>
            <person name="Zubacova Z."/>
            <person name="Dolezal P."/>
            <person name="Malik S.B."/>
            <person name="Logsdon J.M. Jr."/>
            <person name="Henze K."/>
            <person name="Gupta A."/>
            <person name="Wang C.C."/>
            <person name="Dunne R.L."/>
            <person name="Upcroft J.A."/>
            <person name="Upcroft P."/>
            <person name="White O."/>
            <person name="Salzberg S.L."/>
            <person name="Tang P."/>
            <person name="Chiu C.-H."/>
            <person name="Lee Y.-S."/>
            <person name="Embley T.M."/>
            <person name="Coombs G.H."/>
            <person name="Mottram J.C."/>
            <person name="Tachezy J."/>
            <person name="Fraser-Liggett C.M."/>
            <person name="Johnson P.J."/>
        </authorList>
    </citation>
    <scope>NUCLEOTIDE SEQUENCE [LARGE SCALE GENOMIC DNA]</scope>
    <source>
        <strain evidence="3">G3</strain>
    </source>
</reference>
<dbReference type="SMR" id="A2DY34"/>
<dbReference type="STRING" id="5722.A2DY34"/>
<feature type="domain" description="Myb-like" evidence="1">
    <location>
        <begin position="8"/>
        <end position="59"/>
    </location>
</feature>
<proteinExistence type="predicted"/>